<evidence type="ECO:0000313" key="2">
    <source>
        <dbReference type="Proteomes" id="UP000276133"/>
    </source>
</evidence>
<name>A0A3M7S270_BRAPC</name>
<evidence type="ECO:0000313" key="1">
    <source>
        <dbReference type="EMBL" id="RNA29913.1"/>
    </source>
</evidence>
<gene>
    <name evidence="1" type="ORF">BpHYR1_025307</name>
</gene>
<comment type="caution">
    <text evidence="1">The sequence shown here is derived from an EMBL/GenBank/DDBJ whole genome shotgun (WGS) entry which is preliminary data.</text>
</comment>
<dbReference type="EMBL" id="REGN01002154">
    <property type="protein sequence ID" value="RNA29913.1"/>
    <property type="molecule type" value="Genomic_DNA"/>
</dbReference>
<proteinExistence type="predicted"/>
<reference evidence="1 2" key="1">
    <citation type="journal article" date="2018" name="Sci. Rep.">
        <title>Genomic signatures of local adaptation to the degree of environmental predictability in rotifers.</title>
        <authorList>
            <person name="Franch-Gras L."/>
            <person name="Hahn C."/>
            <person name="Garcia-Roger E.M."/>
            <person name="Carmona M.J."/>
            <person name="Serra M."/>
            <person name="Gomez A."/>
        </authorList>
    </citation>
    <scope>NUCLEOTIDE SEQUENCE [LARGE SCALE GENOMIC DNA]</scope>
    <source>
        <strain evidence="1">HYR1</strain>
    </source>
</reference>
<sequence length="131" mass="14845">MSSTSLSYNSLNNISNMLKGEAACGPDHIHNLMLKNLPLNLLEEIIDLFNLSLQEESSVFNLRIYGNRIENLKEIKFLERCNSRLNLIKILSNKKWGLDLNTLGNLYKSLIGSIPDYSFPCPNSLSETNIK</sequence>
<dbReference type="Proteomes" id="UP000276133">
    <property type="component" value="Unassembled WGS sequence"/>
</dbReference>
<keyword evidence="2" id="KW-1185">Reference proteome</keyword>
<feature type="non-terminal residue" evidence="1">
    <location>
        <position position="131"/>
    </location>
</feature>
<organism evidence="1 2">
    <name type="scientific">Brachionus plicatilis</name>
    <name type="common">Marine rotifer</name>
    <name type="synonym">Brachionus muelleri</name>
    <dbReference type="NCBI Taxonomy" id="10195"/>
    <lineage>
        <taxon>Eukaryota</taxon>
        <taxon>Metazoa</taxon>
        <taxon>Spiralia</taxon>
        <taxon>Gnathifera</taxon>
        <taxon>Rotifera</taxon>
        <taxon>Eurotatoria</taxon>
        <taxon>Monogononta</taxon>
        <taxon>Pseudotrocha</taxon>
        <taxon>Ploima</taxon>
        <taxon>Brachionidae</taxon>
        <taxon>Brachionus</taxon>
    </lineage>
</organism>
<accession>A0A3M7S270</accession>
<dbReference type="AlphaFoldDB" id="A0A3M7S270"/>
<evidence type="ECO:0008006" key="3">
    <source>
        <dbReference type="Google" id="ProtNLM"/>
    </source>
</evidence>
<protein>
    <recommendedName>
        <fullName evidence="3">RNA-directed DNA polymerase from mobile element jockey-like</fullName>
    </recommendedName>
</protein>